<dbReference type="GeneID" id="34618868"/>
<evidence type="ECO:0000256" key="1">
    <source>
        <dbReference type="SAM" id="MobiDB-lite"/>
    </source>
</evidence>
<dbReference type="Proteomes" id="UP000515125">
    <property type="component" value="Unplaced"/>
</dbReference>
<accession>A0A6P6S1B0</accession>
<proteinExistence type="predicted"/>
<sequence length="540" mass="58320">MTRRDWLAALSMLSTRRRLDLRSTSFKAFVAAALQQEELLKPRHVHLTIHRLAVIGYAPALWQLALRLQPLLQQQQLTGKQLAVSAWGLAKNGITHPPVWDLIGMEALRLASCLTLSDLSMIIWAFARVERMKPAEIVKLKEEVLNRLDAFVKQALFAAYPMQQGQGASSAASAATQTLASPATGALTAPCAAAAPPVTPHDLCMLMRSFADLTPRDSPLILRLLYTLLLACRVQPSAHRATAAAGSAADVAHSAMGVPQAVGGVGPLTAQGLTAVWTALKDAEVAKVFSLPQHKRPLSSSSGSRHLAYLPFRDTIPLECLPLLLAILKPAQSYLRDASTGTDASVTLEPTAQTPHTVKEETEFSKLEEASALPPETLRMAAAAVASGAAGLKSNALLRGACCDVLLEVLCEETRLLRLDHTTNTSMVAALAAALADMQLVDPRVVYQLVLFAQQRGAAQFQGDQLLTVLQAFEKCQIADSKAWAKLAHRAQDIAADLNLKGLRRLRKLTWRAGHSNARLEGVFDHFEALKEDIEKCGPI</sequence>
<protein>
    <submittedName>
        <fullName evidence="3">Uncharacterized protein LOC34618868</fullName>
    </submittedName>
</protein>
<evidence type="ECO:0000313" key="2">
    <source>
        <dbReference type="Proteomes" id="UP000515125"/>
    </source>
</evidence>
<dbReference type="AlphaFoldDB" id="A0A6P6S1B0"/>
<reference evidence="3" key="1">
    <citation type="submission" date="2025-08" db="UniProtKB">
        <authorList>
            <consortium name="RefSeq"/>
        </authorList>
    </citation>
    <scope>IDENTIFICATION</scope>
</reference>
<keyword evidence="2" id="KW-1185">Reference proteome</keyword>
<organism evidence="2 3">
    <name type="scientific">Cyclospora cayetanensis</name>
    <dbReference type="NCBI Taxonomy" id="88456"/>
    <lineage>
        <taxon>Eukaryota</taxon>
        <taxon>Sar</taxon>
        <taxon>Alveolata</taxon>
        <taxon>Apicomplexa</taxon>
        <taxon>Conoidasida</taxon>
        <taxon>Coccidia</taxon>
        <taxon>Eucoccidiorida</taxon>
        <taxon>Eimeriorina</taxon>
        <taxon>Eimeriidae</taxon>
        <taxon>Cyclospora</taxon>
    </lineage>
</organism>
<dbReference type="RefSeq" id="XP_026193971.1">
    <property type="nucleotide sequence ID" value="XM_026338186.1"/>
</dbReference>
<dbReference type="OrthoDB" id="436833at2759"/>
<evidence type="ECO:0000313" key="3">
    <source>
        <dbReference type="RefSeq" id="XP_026193971.1"/>
    </source>
</evidence>
<gene>
    <name evidence="3" type="primary">LOC34618868</name>
</gene>
<name>A0A6P6S1B0_9EIME</name>
<feature type="compositionally biased region" description="Polar residues" evidence="1">
    <location>
        <begin position="345"/>
        <end position="356"/>
    </location>
</feature>
<feature type="region of interest" description="Disordered" evidence="1">
    <location>
        <begin position="345"/>
        <end position="365"/>
    </location>
</feature>